<proteinExistence type="predicted"/>
<dbReference type="InterPro" id="IPR037883">
    <property type="entry name" value="Knr4/Smi1-like_sf"/>
</dbReference>
<gene>
    <name evidence="1" type="ORF">IX56_10425</name>
</gene>
<dbReference type="RefSeq" id="WP_036709959.1">
    <property type="nucleotide sequence ID" value="NZ_JRKQ01000051.1"/>
</dbReference>
<dbReference type="SUPFAM" id="SSF160631">
    <property type="entry name" value="SMI1/KNR4-like"/>
    <property type="match status" value="1"/>
</dbReference>
<accession>A0A099GGZ1</accession>
<evidence type="ECO:0000313" key="1">
    <source>
        <dbReference type="EMBL" id="KGJ22034.1"/>
    </source>
</evidence>
<name>A0A099GGZ1_9RHOB</name>
<reference evidence="1 2" key="1">
    <citation type="submission" date="2014-09" db="EMBL/GenBank/DDBJ databases">
        <authorList>
            <person name="McGinnis J.M."/>
            <person name="Wolfgang W.J."/>
        </authorList>
    </citation>
    <scope>NUCLEOTIDE SEQUENCE [LARGE SCALE GENOMIC DNA]</scope>
    <source>
        <strain evidence="1 2">5503</strain>
    </source>
</reference>
<dbReference type="AlphaFoldDB" id="A0A099GGZ1"/>
<evidence type="ECO:0000313" key="2">
    <source>
        <dbReference type="Proteomes" id="UP000029858"/>
    </source>
</evidence>
<dbReference type="EMBL" id="JRKQ01000051">
    <property type="protein sequence ID" value="KGJ22034.1"/>
    <property type="molecule type" value="Genomic_DNA"/>
</dbReference>
<dbReference type="Proteomes" id="UP000029858">
    <property type="component" value="Unassembled WGS sequence"/>
</dbReference>
<sequence length="185" mass="20070">MDWQDTLREIAPPPAEVRELPGAAERAAAEAALKVRLPRDYLAFAEAWGPAYVGQFFHVFAPVPGRNGLVEKARGVTEALSTLKAHHPQRYTAPVFPEAGGFLAWGWTDNADYLGWMVTGTDPEEWPVTIWGEEDGAPEVFEGTNFGALLAGIVTGSIRPAAFPADLWDELPLTIEAPASERSAD</sequence>
<organism evidence="1 2">
    <name type="scientific">Paracoccus sanguinis</name>
    <dbReference type="NCBI Taxonomy" id="1545044"/>
    <lineage>
        <taxon>Bacteria</taxon>
        <taxon>Pseudomonadati</taxon>
        <taxon>Pseudomonadota</taxon>
        <taxon>Alphaproteobacteria</taxon>
        <taxon>Rhodobacterales</taxon>
        <taxon>Paracoccaceae</taxon>
        <taxon>Paracoccus</taxon>
    </lineage>
</organism>
<reference evidence="1 2" key="2">
    <citation type="submission" date="2014-10" db="EMBL/GenBank/DDBJ databases">
        <title>Paracoccus sanguinis sp. nov., isolated from clinical specimens of New York State patients.</title>
        <authorList>
            <person name="Mingle L.A."/>
            <person name="Cole J.A."/>
            <person name="Lapierre P."/>
            <person name="Musser K.A."/>
        </authorList>
    </citation>
    <scope>NUCLEOTIDE SEQUENCE [LARGE SCALE GENOMIC DNA]</scope>
    <source>
        <strain evidence="1 2">5503</strain>
    </source>
</reference>
<protein>
    <recommendedName>
        <fullName evidence="3">Knr4/Smi1-like domain-containing protein</fullName>
    </recommendedName>
</protein>
<evidence type="ECO:0008006" key="3">
    <source>
        <dbReference type="Google" id="ProtNLM"/>
    </source>
</evidence>
<comment type="caution">
    <text evidence="1">The sequence shown here is derived from an EMBL/GenBank/DDBJ whole genome shotgun (WGS) entry which is preliminary data.</text>
</comment>